<keyword evidence="1" id="KW-1133">Transmembrane helix</keyword>
<keyword evidence="3" id="KW-1185">Reference proteome</keyword>
<reference evidence="2 3" key="1">
    <citation type="submission" date="2022-03" db="EMBL/GenBank/DDBJ databases">
        <authorList>
            <person name="Macdonald S."/>
            <person name="Ahmed S."/>
            <person name="Newling K."/>
        </authorList>
    </citation>
    <scope>NUCLEOTIDE SEQUENCE [LARGE SCALE GENOMIC DNA]</scope>
</reference>
<keyword evidence="1" id="KW-0472">Membrane</keyword>
<dbReference type="Proteomes" id="UP001642260">
    <property type="component" value="Unassembled WGS sequence"/>
</dbReference>
<dbReference type="AlphaFoldDB" id="A0ABC8KBH8"/>
<comment type="caution">
    <text evidence="2">The sequence shown here is derived from an EMBL/GenBank/DDBJ whole genome shotgun (WGS) entry which is preliminary data.</text>
</comment>
<keyword evidence="1" id="KW-0812">Transmembrane</keyword>
<evidence type="ECO:0000313" key="2">
    <source>
        <dbReference type="EMBL" id="CAH8352489.1"/>
    </source>
</evidence>
<protein>
    <submittedName>
        <fullName evidence="2">Uncharacterized protein</fullName>
    </submittedName>
</protein>
<proteinExistence type="predicted"/>
<feature type="transmembrane region" description="Helical" evidence="1">
    <location>
        <begin position="49"/>
        <end position="70"/>
    </location>
</feature>
<gene>
    <name evidence="2" type="ORF">ERUC_LOCUS18640</name>
</gene>
<sequence>MGAISMVLFRGPALLGDKDADFTMNHEISGKCQSEPTKWLVTGFNNLGFGQWHIGVLCLIGNCMCMAAFLDIQLSHKHQNYGLFTWSDEIIGPALVALYNPLQPAASAFLRETFLVALFIWEGYSCQMGGLAIGCPCPYVNGSILLTLIYIYPCGS</sequence>
<dbReference type="EMBL" id="CAKOAT010175155">
    <property type="protein sequence ID" value="CAH8352489.1"/>
    <property type="molecule type" value="Genomic_DNA"/>
</dbReference>
<evidence type="ECO:0000313" key="3">
    <source>
        <dbReference type="Proteomes" id="UP001642260"/>
    </source>
</evidence>
<evidence type="ECO:0000256" key="1">
    <source>
        <dbReference type="SAM" id="Phobius"/>
    </source>
</evidence>
<accession>A0ABC8KBH8</accession>
<name>A0ABC8KBH8_ERUVS</name>
<organism evidence="2 3">
    <name type="scientific">Eruca vesicaria subsp. sativa</name>
    <name type="common">Garden rocket</name>
    <name type="synonym">Eruca sativa</name>
    <dbReference type="NCBI Taxonomy" id="29727"/>
    <lineage>
        <taxon>Eukaryota</taxon>
        <taxon>Viridiplantae</taxon>
        <taxon>Streptophyta</taxon>
        <taxon>Embryophyta</taxon>
        <taxon>Tracheophyta</taxon>
        <taxon>Spermatophyta</taxon>
        <taxon>Magnoliopsida</taxon>
        <taxon>eudicotyledons</taxon>
        <taxon>Gunneridae</taxon>
        <taxon>Pentapetalae</taxon>
        <taxon>rosids</taxon>
        <taxon>malvids</taxon>
        <taxon>Brassicales</taxon>
        <taxon>Brassicaceae</taxon>
        <taxon>Brassiceae</taxon>
        <taxon>Eruca</taxon>
    </lineage>
</organism>